<keyword evidence="1 3" id="KW-0808">Transferase</keyword>
<organism evidence="7">
    <name type="scientific">Gongylonema pulchrum</name>
    <dbReference type="NCBI Taxonomy" id="637853"/>
    <lineage>
        <taxon>Eukaryota</taxon>
        <taxon>Metazoa</taxon>
        <taxon>Ecdysozoa</taxon>
        <taxon>Nematoda</taxon>
        <taxon>Chromadorea</taxon>
        <taxon>Rhabditida</taxon>
        <taxon>Spirurina</taxon>
        <taxon>Spiruromorpha</taxon>
        <taxon>Spiruroidea</taxon>
        <taxon>Gongylonematidae</taxon>
        <taxon>Gongylonema</taxon>
    </lineage>
</organism>
<dbReference type="GO" id="GO:0043161">
    <property type="term" value="P:proteasome-mediated ubiquitin-dependent protein catabolic process"/>
    <property type="evidence" value="ECO:0007669"/>
    <property type="project" value="TreeGrafter"/>
</dbReference>
<evidence type="ECO:0000313" key="5">
    <source>
        <dbReference type="EMBL" id="VDK60585.1"/>
    </source>
</evidence>
<evidence type="ECO:0000259" key="4">
    <source>
        <dbReference type="Pfam" id="PF00632"/>
    </source>
</evidence>
<sequence length="81" mass="8836">MNGVMLYYVRRDGGLFPAPVPESSTESKRACDLFRVLGIFLAKVLQDGRLVDLPFAPSFLKVIASSQVITLACVNTVDKSC</sequence>
<evidence type="ECO:0000256" key="1">
    <source>
        <dbReference type="ARBA" id="ARBA00022679"/>
    </source>
</evidence>
<comment type="catalytic activity">
    <reaction evidence="3">
        <text>S-ubiquitinyl-[E2 ubiquitin-conjugating enzyme]-L-cysteine + [acceptor protein]-L-lysine = [E2 ubiquitin-conjugating enzyme]-L-cysteine + N(6)-ubiquitinyl-[acceptor protein]-L-lysine.</text>
        <dbReference type="EC" id="2.3.2.26"/>
    </reaction>
</comment>
<dbReference type="GO" id="GO:0061630">
    <property type="term" value="F:ubiquitin protein ligase activity"/>
    <property type="evidence" value="ECO:0007669"/>
    <property type="project" value="UniProtKB-UniRule"/>
</dbReference>
<evidence type="ECO:0000256" key="3">
    <source>
        <dbReference type="RuleBase" id="RU369009"/>
    </source>
</evidence>
<feature type="domain" description="HECT" evidence="4">
    <location>
        <begin position="21"/>
        <end position="79"/>
    </location>
</feature>
<dbReference type="PANTHER" id="PTHR45670">
    <property type="entry name" value="E3 UBIQUITIN-PROTEIN LIGASE TRIP12"/>
    <property type="match status" value="1"/>
</dbReference>
<protein>
    <recommendedName>
        <fullName evidence="3">E3 ubiquitin-protein ligase</fullName>
        <ecNumber evidence="3">2.3.2.26</ecNumber>
    </recommendedName>
</protein>
<proteinExistence type="inferred from homology"/>
<dbReference type="InterPro" id="IPR045322">
    <property type="entry name" value="HECTD1/TRIP12-like"/>
</dbReference>
<dbReference type="GO" id="GO:0070534">
    <property type="term" value="P:protein K63-linked ubiquitination"/>
    <property type="evidence" value="ECO:0007669"/>
    <property type="project" value="TreeGrafter"/>
</dbReference>
<dbReference type="OrthoDB" id="412600at2759"/>
<name>A0A183DH49_9BILA</name>
<dbReference type="EC" id="2.3.2.26" evidence="3"/>
<dbReference type="Proteomes" id="UP000271098">
    <property type="component" value="Unassembled WGS sequence"/>
</dbReference>
<comment type="pathway">
    <text evidence="3">Protein modification; protein ubiquitination.</text>
</comment>
<dbReference type="GO" id="GO:0016607">
    <property type="term" value="C:nuclear speck"/>
    <property type="evidence" value="ECO:0007669"/>
    <property type="project" value="TreeGrafter"/>
</dbReference>
<dbReference type="EMBL" id="UYRT01022447">
    <property type="protein sequence ID" value="VDK60585.1"/>
    <property type="molecule type" value="Genomic_DNA"/>
</dbReference>
<dbReference type="SUPFAM" id="SSF56204">
    <property type="entry name" value="Hect, E3 ligase catalytic domain"/>
    <property type="match status" value="1"/>
</dbReference>
<dbReference type="UniPathway" id="UPA00143"/>
<keyword evidence="2 3" id="KW-0833">Ubl conjugation pathway</keyword>
<reference evidence="7" key="1">
    <citation type="submission" date="2016-06" db="UniProtKB">
        <authorList>
            <consortium name="WormBaseParasite"/>
        </authorList>
    </citation>
    <scope>IDENTIFICATION</scope>
</reference>
<dbReference type="PANTHER" id="PTHR45670:SF1">
    <property type="entry name" value="E3 UBIQUITIN-PROTEIN LIGASE HECTD1"/>
    <property type="match status" value="1"/>
</dbReference>
<reference evidence="5 6" key="2">
    <citation type="submission" date="2018-11" db="EMBL/GenBank/DDBJ databases">
        <authorList>
            <consortium name="Pathogen Informatics"/>
        </authorList>
    </citation>
    <scope>NUCLEOTIDE SEQUENCE [LARGE SCALE GENOMIC DNA]</scope>
</reference>
<dbReference type="WBParaSite" id="GPUH_0000804901-mRNA-1">
    <property type="protein sequence ID" value="GPUH_0000804901-mRNA-1"/>
    <property type="gene ID" value="GPUH_0000804901"/>
</dbReference>
<dbReference type="Gene3D" id="3.90.1750.10">
    <property type="entry name" value="Hect, E3 ligase catalytic domains"/>
    <property type="match status" value="1"/>
</dbReference>
<comment type="function">
    <text evidence="3">E3 ubiquitin-protein ligase which accepts ubiquitin from an E2 ubiquitin-conjugating enzyme in the form of a thioester and then directly transfers the ubiquitin to targeted substrates.</text>
</comment>
<comment type="similarity">
    <text evidence="3">Belongs to the UPL family. K-HECT subfamily.</text>
</comment>
<accession>A0A183DH49</accession>
<keyword evidence="6" id="KW-1185">Reference proteome</keyword>
<dbReference type="InterPro" id="IPR000569">
    <property type="entry name" value="HECT_dom"/>
</dbReference>
<dbReference type="Pfam" id="PF00632">
    <property type="entry name" value="HECT"/>
    <property type="match status" value="1"/>
</dbReference>
<dbReference type="InterPro" id="IPR035983">
    <property type="entry name" value="Hect_E3_ubiquitin_ligase"/>
</dbReference>
<evidence type="ECO:0000256" key="2">
    <source>
        <dbReference type="ARBA" id="ARBA00022786"/>
    </source>
</evidence>
<evidence type="ECO:0000313" key="7">
    <source>
        <dbReference type="WBParaSite" id="GPUH_0000804901-mRNA-1"/>
    </source>
</evidence>
<evidence type="ECO:0000313" key="6">
    <source>
        <dbReference type="Proteomes" id="UP000271098"/>
    </source>
</evidence>
<gene>
    <name evidence="5" type="ORF">GPUH_LOCUS8040</name>
</gene>
<dbReference type="AlphaFoldDB" id="A0A183DH49"/>